<accession>A0A1R2AN09</accession>
<comment type="caution">
    <text evidence="3">The sequence shown here is derived from an EMBL/GenBank/DDBJ whole genome shotgun (WGS) entry which is preliminary data.</text>
</comment>
<keyword evidence="4" id="KW-1185">Reference proteome</keyword>
<keyword evidence="1" id="KW-0175">Coiled coil</keyword>
<feature type="coiled-coil region" evidence="1">
    <location>
        <begin position="56"/>
        <end position="137"/>
    </location>
</feature>
<reference evidence="3 4" key="1">
    <citation type="submission" date="2016-11" db="EMBL/GenBank/DDBJ databases">
        <title>The macronuclear genome of Stentor coeruleus: a giant cell with tiny introns.</title>
        <authorList>
            <person name="Slabodnick M."/>
            <person name="Ruby J.G."/>
            <person name="Reiff S.B."/>
            <person name="Swart E.C."/>
            <person name="Gosai S."/>
            <person name="Prabakaran S."/>
            <person name="Witkowska E."/>
            <person name="Larue G.E."/>
            <person name="Fisher S."/>
            <person name="Freeman R.M."/>
            <person name="Gunawardena J."/>
            <person name="Chu W."/>
            <person name="Stover N.A."/>
            <person name="Gregory B.D."/>
            <person name="Nowacki M."/>
            <person name="Derisi J."/>
            <person name="Roy S.W."/>
            <person name="Marshall W.F."/>
            <person name="Sood P."/>
        </authorList>
    </citation>
    <scope>NUCLEOTIDE SEQUENCE [LARGE SCALE GENOMIC DNA]</scope>
    <source>
        <strain evidence="3">WM001</strain>
    </source>
</reference>
<dbReference type="AlphaFoldDB" id="A0A1R2AN09"/>
<feature type="compositionally biased region" description="Polar residues" evidence="2">
    <location>
        <begin position="1"/>
        <end position="17"/>
    </location>
</feature>
<feature type="region of interest" description="Disordered" evidence="2">
    <location>
        <begin position="1"/>
        <end position="43"/>
    </location>
</feature>
<evidence type="ECO:0000256" key="2">
    <source>
        <dbReference type="SAM" id="MobiDB-lite"/>
    </source>
</evidence>
<protein>
    <submittedName>
        <fullName evidence="3">Uncharacterized protein</fullName>
    </submittedName>
</protein>
<dbReference type="EMBL" id="MPUH01001905">
    <property type="protein sequence ID" value="OMJ65879.1"/>
    <property type="molecule type" value="Genomic_DNA"/>
</dbReference>
<evidence type="ECO:0000313" key="4">
    <source>
        <dbReference type="Proteomes" id="UP000187209"/>
    </source>
</evidence>
<gene>
    <name evidence="3" type="ORF">SteCoe_37484</name>
</gene>
<name>A0A1R2AN09_9CILI</name>
<evidence type="ECO:0000256" key="1">
    <source>
        <dbReference type="SAM" id="Coils"/>
    </source>
</evidence>
<evidence type="ECO:0000313" key="3">
    <source>
        <dbReference type="EMBL" id="OMJ65879.1"/>
    </source>
</evidence>
<proteinExistence type="predicted"/>
<sequence>MMESSNNNTQMSFSTYSPPKIKHDLKESNKSTSQSTSPIKYKDPNGIEMFYLMQNKKNAIKEIEIINNRINQLVKTEEKAKKRIEIAQKKSEKIAKAKERHALDLKDKDLQKEIRKIEEEEIRKKSKEDKIRRVNNIKSYQEMILRERQISAKEIKEKSKEYDALHKHYKSVVEQQKNEKKINRYTEAANHKKQKGEKKVNYNQQLKEEYEKKIAAEKAAHLELLSKKKELEKYESEVINRLAHTEQTQIEALKNLEAVAKVSLFQLGFRP</sequence>
<dbReference type="Proteomes" id="UP000187209">
    <property type="component" value="Unassembled WGS sequence"/>
</dbReference>
<organism evidence="3 4">
    <name type="scientific">Stentor coeruleus</name>
    <dbReference type="NCBI Taxonomy" id="5963"/>
    <lineage>
        <taxon>Eukaryota</taxon>
        <taxon>Sar</taxon>
        <taxon>Alveolata</taxon>
        <taxon>Ciliophora</taxon>
        <taxon>Postciliodesmatophora</taxon>
        <taxon>Heterotrichea</taxon>
        <taxon>Heterotrichida</taxon>
        <taxon>Stentoridae</taxon>
        <taxon>Stentor</taxon>
    </lineage>
</organism>